<proteinExistence type="predicted"/>
<organism evidence="2 3">
    <name type="scientific">Solimonas marina</name>
    <dbReference type="NCBI Taxonomy" id="2714601"/>
    <lineage>
        <taxon>Bacteria</taxon>
        <taxon>Pseudomonadati</taxon>
        <taxon>Pseudomonadota</taxon>
        <taxon>Gammaproteobacteria</taxon>
        <taxon>Nevskiales</taxon>
        <taxon>Nevskiaceae</taxon>
        <taxon>Solimonas</taxon>
    </lineage>
</organism>
<gene>
    <name evidence="2" type="ORF">G7Y82_00100</name>
</gene>
<evidence type="ECO:0000313" key="3">
    <source>
        <dbReference type="Proteomes" id="UP000653472"/>
    </source>
</evidence>
<accession>A0A969W6V7</accession>
<sequence length="103" mass="11603">MHTIYAAADPIEAEILRSYLAQHGIAARVFGAALWGGRGDLPLDAWPRLVVDDQRDVEPARELLRRYEHRRHAQASWLCGCGERSPVHFEICWACGLERPTGP</sequence>
<feature type="domain" description="DUF2007" evidence="1">
    <location>
        <begin position="1"/>
        <end position="68"/>
    </location>
</feature>
<reference evidence="2" key="1">
    <citation type="submission" date="2020-03" db="EMBL/GenBank/DDBJ databases">
        <title>Solimonas marina sp. nov., isolated from deep seawater of the Pacific Ocean.</title>
        <authorList>
            <person name="Liu X."/>
            <person name="Lai Q."/>
            <person name="Sun F."/>
            <person name="Gai Y."/>
            <person name="Li G."/>
            <person name="Shao Z."/>
        </authorList>
    </citation>
    <scope>NUCLEOTIDE SEQUENCE</scope>
    <source>
        <strain evidence="2">C16B3</strain>
    </source>
</reference>
<comment type="caution">
    <text evidence="2">The sequence shown here is derived from an EMBL/GenBank/DDBJ whole genome shotgun (WGS) entry which is preliminary data.</text>
</comment>
<protein>
    <submittedName>
        <fullName evidence="2">DUF2007 domain-containing protein</fullName>
    </submittedName>
</protein>
<evidence type="ECO:0000259" key="1">
    <source>
        <dbReference type="Pfam" id="PF09413"/>
    </source>
</evidence>
<dbReference type="AlphaFoldDB" id="A0A969W6V7"/>
<dbReference type="InterPro" id="IPR018551">
    <property type="entry name" value="DUF2007"/>
</dbReference>
<dbReference type="Proteomes" id="UP000653472">
    <property type="component" value="Unassembled WGS sequence"/>
</dbReference>
<dbReference type="RefSeq" id="WP_168145964.1">
    <property type="nucleotide sequence ID" value="NZ_JAAVXB010000001.1"/>
</dbReference>
<dbReference type="Pfam" id="PF09413">
    <property type="entry name" value="DUF2007"/>
    <property type="match status" value="1"/>
</dbReference>
<name>A0A969W6V7_9GAMM</name>
<keyword evidence="3" id="KW-1185">Reference proteome</keyword>
<evidence type="ECO:0000313" key="2">
    <source>
        <dbReference type="EMBL" id="NKF20695.1"/>
    </source>
</evidence>
<dbReference type="Gene3D" id="3.30.70.790">
    <property type="entry name" value="UreE, C-terminal domain"/>
    <property type="match status" value="1"/>
</dbReference>
<dbReference type="EMBL" id="JAAVXB010000001">
    <property type="protein sequence ID" value="NKF20695.1"/>
    <property type="molecule type" value="Genomic_DNA"/>
</dbReference>